<evidence type="ECO:0000259" key="2">
    <source>
        <dbReference type="PROSITE" id="PS50112"/>
    </source>
</evidence>
<reference evidence="3" key="1">
    <citation type="journal article" date="2014" name="Front. Microbiol.">
        <title>High frequency of phylogenetically diverse reductive dehalogenase-homologous genes in deep subseafloor sedimentary metagenomes.</title>
        <authorList>
            <person name="Kawai M."/>
            <person name="Futagami T."/>
            <person name="Toyoda A."/>
            <person name="Takaki Y."/>
            <person name="Nishi S."/>
            <person name="Hori S."/>
            <person name="Arai W."/>
            <person name="Tsubouchi T."/>
            <person name="Morono Y."/>
            <person name="Uchiyama I."/>
            <person name="Ito T."/>
            <person name="Fujiyama A."/>
            <person name="Inagaki F."/>
            <person name="Takami H."/>
        </authorList>
    </citation>
    <scope>NUCLEOTIDE SEQUENCE</scope>
    <source>
        <strain evidence="3">Expedition CK06-06</strain>
    </source>
</reference>
<dbReference type="InterPro" id="IPR000014">
    <property type="entry name" value="PAS"/>
</dbReference>
<accession>X0U1F8</accession>
<proteinExistence type="predicted"/>
<evidence type="ECO:0000256" key="1">
    <source>
        <dbReference type="SAM" id="Coils"/>
    </source>
</evidence>
<dbReference type="AlphaFoldDB" id="X0U1F8"/>
<evidence type="ECO:0000313" key="3">
    <source>
        <dbReference type="EMBL" id="GAF99608.1"/>
    </source>
</evidence>
<sequence>HNERRGARRAMWHPPKSLKDRHDEEVFEPAFNILHFVDREGTVKRRNEASRASIGHATKQTLPLTDYVHPGEINKVKAELIRLFDRGEIRGIGTRFVAEDRTAFPVEMRGTRLDDRTAIIEARNRSKEAELERQLMETEARYRRLIEEAVDTLDSGIILTDRKREVIWANATIGRFFGIDRDRLIGVDEKRALSRYVGAFEDAQSLAKVIEEAVDKGDRIDSITCRVRPTLGRDERVLEYRSIPIETERYKGGRIDHYIDITEL</sequence>
<dbReference type="InterPro" id="IPR035965">
    <property type="entry name" value="PAS-like_dom_sf"/>
</dbReference>
<dbReference type="SUPFAM" id="SSF55785">
    <property type="entry name" value="PYP-like sensor domain (PAS domain)"/>
    <property type="match status" value="2"/>
</dbReference>
<dbReference type="EMBL" id="BARS01028819">
    <property type="protein sequence ID" value="GAF99608.1"/>
    <property type="molecule type" value="Genomic_DNA"/>
</dbReference>
<feature type="domain" description="PAS" evidence="2">
    <location>
        <begin position="138"/>
        <end position="217"/>
    </location>
</feature>
<dbReference type="Gene3D" id="3.30.450.20">
    <property type="entry name" value="PAS domain"/>
    <property type="match status" value="2"/>
</dbReference>
<dbReference type="InterPro" id="IPR013656">
    <property type="entry name" value="PAS_4"/>
</dbReference>
<name>X0U1F8_9ZZZZ</name>
<protein>
    <recommendedName>
        <fullName evidence="2">PAS domain-containing protein</fullName>
    </recommendedName>
</protein>
<feature type="non-terminal residue" evidence="3">
    <location>
        <position position="264"/>
    </location>
</feature>
<dbReference type="Pfam" id="PF08448">
    <property type="entry name" value="PAS_4"/>
    <property type="match status" value="1"/>
</dbReference>
<dbReference type="PROSITE" id="PS50112">
    <property type="entry name" value="PAS"/>
    <property type="match status" value="1"/>
</dbReference>
<comment type="caution">
    <text evidence="3">The sequence shown here is derived from an EMBL/GenBank/DDBJ whole genome shotgun (WGS) entry which is preliminary data.</text>
</comment>
<feature type="coiled-coil region" evidence="1">
    <location>
        <begin position="119"/>
        <end position="148"/>
    </location>
</feature>
<dbReference type="SMART" id="SM00091">
    <property type="entry name" value="PAS"/>
    <property type="match status" value="2"/>
</dbReference>
<dbReference type="NCBIfam" id="TIGR00229">
    <property type="entry name" value="sensory_box"/>
    <property type="match status" value="1"/>
</dbReference>
<keyword evidence="1" id="KW-0175">Coiled coil</keyword>
<gene>
    <name evidence="3" type="ORF">S01H1_45133</name>
</gene>
<organism evidence="3">
    <name type="scientific">marine sediment metagenome</name>
    <dbReference type="NCBI Taxonomy" id="412755"/>
    <lineage>
        <taxon>unclassified sequences</taxon>
        <taxon>metagenomes</taxon>
        <taxon>ecological metagenomes</taxon>
    </lineage>
</organism>
<feature type="non-terminal residue" evidence="3">
    <location>
        <position position="1"/>
    </location>
</feature>